<comment type="caution">
    <text evidence="2">The sequence shown here is derived from an EMBL/GenBank/DDBJ whole genome shotgun (WGS) entry which is preliminary data.</text>
</comment>
<dbReference type="OrthoDB" id="5837811at2759"/>
<feature type="signal peptide" evidence="1">
    <location>
        <begin position="1"/>
        <end position="25"/>
    </location>
</feature>
<keyword evidence="3" id="KW-1185">Reference proteome</keyword>
<dbReference type="EMBL" id="PDUG01000004">
    <property type="protein sequence ID" value="PIC35729.1"/>
    <property type="molecule type" value="Genomic_DNA"/>
</dbReference>
<keyword evidence="1" id="KW-0732">Signal</keyword>
<gene>
    <name evidence="2" type="primary">Cni-C43F9.7</name>
    <name evidence="2" type="synonym">Cnig_chr_IV.g14994</name>
    <name evidence="2" type="ORF">B9Z55_014994</name>
</gene>
<name>A0A2G5U893_9PELO</name>
<evidence type="ECO:0000313" key="2">
    <source>
        <dbReference type="EMBL" id="PIC35729.1"/>
    </source>
</evidence>
<dbReference type="Proteomes" id="UP000230233">
    <property type="component" value="Chromosome IV"/>
</dbReference>
<evidence type="ECO:0000313" key="3">
    <source>
        <dbReference type="Proteomes" id="UP000230233"/>
    </source>
</evidence>
<protein>
    <submittedName>
        <fullName evidence="2">Uncharacterized protein</fullName>
    </submittedName>
</protein>
<accession>A0A2G5U893</accession>
<dbReference type="AlphaFoldDB" id="A0A2G5U893"/>
<sequence>MAFSSSFVMLSSMLVFVLLLVCVSASSPSYEPMDKRVAEEMPEFQKSLFELLDKRPPVVHSRASRIDCMLALRSFELCRNLL</sequence>
<reference evidence="3" key="1">
    <citation type="submission" date="2017-10" db="EMBL/GenBank/DDBJ databases">
        <title>Rapid genome shrinkage in a self-fertile nematode reveals novel sperm competition proteins.</title>
        <authorList>
            <person name="Yin D."/>
            <person name="Schwarz E.M."/>
            <person name="Thomas C.G."/>
            <person name="Felde R.L."/>
            <person name="Korf I.F."/>
            <person name="Cutter A.D."/>
            <person name="Schartner C.M."/>
            <person name="Ralston E.J."/>
            <person name="Meyer B.J."/>
            <person name="Haag E.S."/>
        </authorList>
    </citation>
    <scope>NUCLEOTIDE SEQUENCE [LARGE SCALE GENOMIC DNA]</scope>
    <source>
        <strain evidence="3">JU1422</strain>
    </source>
</reference>
<organism evidence="2 3">
    <name type="scientific">Caenorhabditis nigoni</name>
    <dbReference type="NCBI Taxonomy" id="1611254"/>
    <lineage>
        <taxon>Eukaryota</taxon>
        <taxon>Metazoa</taxon>
        <taxon>Ecdysozoa</taxon>
        <taxon>Nematoda</taxon>
        <taxon>Chromadorea</taxon>
        <taxon>Rhabditida</taxon>
        <taxon>Rhabditina</taxon>
        <taxon>Rhabditomorpha</taxon>
        <taxon>Rhabditoidea</taxon>
        <taxon>Rhabditidae</taxon>
        <taxon>Peloderinae</taxon>
        <taxon>Caenorhabditis</taxon>
    </lineage>
</organism>
<proteinExistence type="predicted"/>
<feature type="chain" id="PRO_5013935861" evidence="1">
    <location>
        <begin position="26"/>
        <end position="82"/>
    </location>
</feature>
<evidence type="ECO:0000256" key="1">
    <source>
        <dbReference type="SAM" id="SignalP"/>
    </source>
</evidence>